<dbReference type="Gene3D" id="3.90.226.10">
    <property type="entry name" value="2-enoyl-CoA Hydratase, Chain A, domain 1"/>
    <property type="match status" value="1"/>
</dbReference>
<gene>
    <name evidence="2" type="ORF">B1812_16390</name>
</gene>
<dbReference type="InterPro" id="IPR001753">
    <property type="entry name" value="Enoyl-CoA_hydra/iso"/>
</dbReference>
<reference evidence="2 3" key="1">
    <citation type="submission" date="2017-02" db="EMBL/GenBank/DDBJ databases">
        <authorList>
            <person name="Peterson S.W."/>
        </authorList>
    </citation>
    <scope>NUCLEOTIDE SEQUENCE [LARGE SCALE GENOMIC DNA]</scope>
    <source>
        <strain evidence="2 3">S285</strain>
    </source>
</reference>
<proteinExistence type="inferred from homology"/>
<dbReference type="SUPFAM" id="SSF52096">
    <property type="entry name" value="ClpP/crotonase"/>
    <property type="match status" value="1"/>
</dbReference>
<dbReference type="InterPro" id="IPR029045">
    <property type="entry name" value="ClpP/crotonase-like_dom_sf"/>
</dbReference>
<evidence type="ECO:0000313" key="2">
    <source>
        <dbReference type="EMBL" id="ARN83726.1"/>
    </source>
</evidence>
<keyword evidence="3" id="KW-1185">Reference proteome</keyword>
<dbReference type="EMBL" id="CP019948">
    <property type="protein sequence ID" value="ARN83726.1"/>
    <property type="molecule type" value="Genomic_DNA"/>
</dbReference>
<dbReference type="GO" id="GO:0008300">
    <property type="term" value="P:isoprenoid catabolic process"/>
    <property type="evidence" value="ECO:0007669"/>
    <property type="project" value="TreeGrafter"/>
</dbReference>
<sequence>MSDLLLSSDLRGVATLTLDRPERHNAFDDALVASLTAALRQLAENEGVRLLVVRGAGRSFSAGGDIEWLRRMGGASFEENVGDAQALGRMMRLLDSFPKPTIAFVHGAAYGGGVGLVACCDIAIATERASFCLSEARLGIIPAAVGPFVIRAIGARQARRLMMTAEVFSAAAAREIGLVHEAPPEHAAEEALSRIVEALLRCAPGAQKHAKAFISHCASRAIDDELMQEAARILATLRCSAEGREGLSAFLEKRAPRWIGGGSDADVSQAADR</sequence>
<dbReference type="KEGG" id="mbry:B1812_16390"/>
<dbReference type="GO" id="GO:0003824">
    <property type="term" value="F:catalytic activity"/>
    <property type="evidence" value="ECO:0007669"/>
    <property type="project" value="UniProtKB-ARBA"/>
</dbReference>
<dbReference type="Gene3D" id="1.10.12.10">
    <property type="entry name" value="Lyase 2-enoyl-coa Hydratase, Chain A, domain 2"/>
    <property type="match status" value="1"/>
</dbReference>
<dbReference type="STRING" id="655015.B1812_16390"/>
<dbReference type="Pfam" id="PF00378">
    <property type="entry name" value="ECH_1"/>
    <property type="match status" value="1"/>
</dbReference>
<name>A0A1W6N1P1_9HYPH</name>
<dbReference type="InterPro" id="IPR014748">
    <property type="entry name" value="Enoyl-CoA_hydra_C"/>
</dbReference>
<organism evidence="2 3">
    <name type="scientific">Methylocystis bryophila</name>
    <dbReference type="NCBI Taxonomy" id="655015"/>
    <lineage>
        <taxon>Bacteria</taxon>
        <taxon>Pseudomonadati</taxon>
        <taxon>Pseudomonadota</taxon>
        <taxon>Alphaproteobacteria</taxon>
        <taxon>Hyphomicrobiales</taxon>
        <taxon>Methylocystaceae</taxon>
        <taxon>Methylocystis</taxon>
    </lineage>
</organism>
<dbReference type="PANTHER" id="PTHR42964">
    <property type="entry name" value="ENOYL-COA HYDRATASE"/>
    <property type="match status" value="1"/>
</dbReference>
<evidence type="ECO:0000256" key="1">
    <source>
        <dbReference type="ARBA" id="ARBA00005254"/>
    </source>
</evidence>
<comment type="similarity">
    <text evidence="1">Belongs to the enoyl-CoA hydratase/isomerase family.</text>
</comment>
<dbReference type="InterPro" id="IPR051683">
    <property type="entry name" value="Enoyl-CoA_Hydratase/Isomerase"/>
</dbReference>
<dbReference type="Proteomes" id="UP000193978">
    <property type="component" value="Chromosome"/>
</dbReference>
<dbReference type="CDD" id="cd06558">
    <property type="entry name" value="crotonase-like"/>
    <property type="match status" value="1"/>
</dbReference>
<accession>A0A1W6N1P1</accession>
<dbReference type="PANTHER" id="PTHR42964:SF1">
    <property type="entry name" value="POLYKETIDE BIOSYNTHESIS ENOYL-COA HYDRATASE PKSH-RELATED"/>
    <property type="match status" value="1"/>
</dbReference>
<dbReference type="OrthoDB" id="9795613at2"/>
<dbReference type="RefSeq" id="WP_085773782.1">
    <property type="nucleotide sequence ID" value="NZ_AP027149.1"/>
</dbReference>
<dbReference type="AlphaFoldDB" id="A0A1W6N1P1"/>
<evidence type="ECO:0000313" key="3">
    <source>
        <dbReference type="Proteomes" id="UP000193978"/>
    </source>
</evidence>
<protein>
    <submittedName>
        <fullName evidence="2">Enoyl-CoA hydratase</fullName>
    </submittedName>
</protein>